<dbReference type="PANTHER" id="PTHR44267">
    <property type="entry name" value="WD REPEAT-CONTAINING PROTEIN 43"/>
    <property type="match status" value="1"/>
</dbReference>
<evidence type="ECO:0000256" key="5">
    <source>
        <dbReference type="SAM" id="MobiDB-lite"/>
    </source>
</evidence>
<evidence type="ECO:0000313" key="8">
    <source>
        <dbReference type="Proteomes" id="UP001209570"/>
    </source>
</evidence>
<sequence length="648" mass="70324">MQVLSATHEYFAAVSEDNRLKVWDVSSGAIEHDLKERDHLKYKYTCIAWTQTSPLLKAGSKRAKASGQGLIALGTSTGAIVIWDLQRGEVVQRLASEKEGHGAAIHDVAFNSQGSLLYSCSNDKHVLEWNVQDGSIARRFRCGSEGAQKVSVSPQDEILAIGGTTIRTYDLSSGKKARKLVAGLSSAVNQLVFSSCKRYLFSSTVGGRFVNMYDLGNADQDEPVLNFAMPSSSASLLAHTKSGKKKTDVLLAAVSTTGSLFVWSVRHKPTAAPRAQPLTPDAKSVVGDKDHSAGVLLAALAGESDSQPTQLLVVRGSTAKPMFETTALLDDQQQLRAELEFAAISEHLLLGDKTSAQKKQKVLADAAEQEKTHVPTLANRSGLAAAKAVVDATAAGDDEDEDDADEPTLAERVEALRERVESELAAEMARVDAEAAGDATGPARSERPDASSLSTLLEQALQSKDNAMLEYCLRTRDAKVIANTIKRVSSVKVLELLDILVLKFEKSPGRCGRLCPWIRAILLHHTAYLMTQPDLVQSLSALYQVLENRLKVHDALQRLAGRLSLVIGQIHEASAVQAEADDADAPRAKTVYREEEETDRADEEEDDDEEEEEEDEEEDEEDVAADNGDAVDEDDDEDLDMASDDDEE</sequence>
<dbReference type="Pfam" id="PF04003">
    <property type="entry name" value="Utp12"/>
    <property type="match status" value="1"/>
</dbReference>
<evidence type="ECO:0000259" key="6">
    <source>
        <dbReference type="Pfam" id="PF04003"/>
    </source>
</evidence>
<feature type="region of interest" description="Disordered" evidence="5">
    <location>
        <begin position="575"/>
        <end position="648"/>
    </location>
</feature>
<dbReference type="GO" id="GO:0005730">
    <property type="term" value="C:nucleolus"/>
    <property type="evidence" value="ECO:0007669"/>
    <property type="project" value="TreeGrafter"/>
</dbReference>
<dbReference type="GO" id="GO:0000462">
    <property type="term" value="P:maturation of SSU-rRNA from tricistronic rRNA transcript (SSU-rRNA, 5.8S rRNA, LSU-rRNA)"/>
    <property type="evidence" value="ECO:0007669"/>
    <property type="project" value="TreeGrafter"/>
</dbReference>
<feature type="domain" description="Small-subunit processome Utp12" evidence="6">
    <location>
        <begin position="465"/>
        <end position="566"/>
    </location>
</feature>
<dbReference type="PROSITE" id="PS50082">
    <property type="entry name" value="WD_REPEATS_2"/>
    <property type="match status" value="1"/>
</dbReference>
<dbReference type="PROSITE" id="PS50294">
    <property type="entry name" value="WD_REPEATS_REGION"/>
    <property type="match status" value="1"/>
</dbReference>
<dbReference type="Proteomes" id="UP001209570">
    <property type="component" value="Unassembled WGS sequence"/>
</dbReference>
<dbReference type="EMBL" id="JAKCXM010000062">
    <property type="protein sequence ID" value="KAJ0404476.1"/>
    <property type="molecule type" value="Genomic_DNA"/>
</dbReference>
<feature type="compositionally biased region" description="Basic and acidic residues" evidence="5">
    <location>
        <begin position="584"/>
        <end position="593"/>
    </location>
</feature>
<dbReference type="InterPro" id="IPR016024">
    <property type="entry name" value="ARM-type_fold"/>
</dbReference>
<feature type="compositionally biased region" description="Acidic residues" evidence="5">
    <location>
        <begin position="594"/>
        <end position="648"/>
    </location>
</feature>
<reference evidence="7" key="1">
    <citation type="submission" date="2021-12" db="EMBL/GenBank/DDBJ databases">
        <title>Prjna785345.</title>
        <authorList>
            <person name="Rujirawat T."/>
            <person name="Krajaejun T."/>
        </authorList>
    </citation>
    <scope>NUCLEOTIDE SEQUENCE</scope>
    <source>
        <strain evidence="7">Pi057C3</strain>
    </source>
</reference>
<dbReference type="InterPro" id="IPR052414">
    <property type="entry name" value="U3_snoRNA-assoc_WDR"/>
</dbReference>
<name>A0AAD5QAM8_PYTIN</name>
<keyword evidence="4" id="KW-0853">WD repeat</keyword>
<comment type="subcellular location">
    <subcellularLocation>
        <location evidence="1">Nucleus</location>
    </subcellularLocation>
</comment>
<evidence type="ECO:0000313" key="7">
    <source>
        <dbReference type="EMBL" id="KAJ0404476.1"/>
    </source>
</evidence>
<evidence type="ECO:0000256" key="3">
    <source>
        <dbReference type="ARBA" id="ARBA00038335"/>
    </source>
</evidence>
<dbReference type="SUPFAM" id="SSF50978">
    <property type="entry name" value="WD40 repeat-like"/>
    <property type="match status" value="1"/>
</dbReference>
<dbReference type="InterPro" id="IPR036322">
    <property type="entry name" value="WD40_repeat_dom_sf"/>
</dbReference>
<dbReference type="Pfam" id="PF00400">
    <property type="entry name" value="WD40"/>
    <property type="match status" value="1"/>
</dbReference>
<feature type="repeat" description="WD" evidence="4">
    <location>
        <begin position="98"/>
        <end position="139"/>
    </location>
</feature>
<keyword evidence="2" id="KW-0539">Nucleus</keyword>
<evidence type="ECO:0000256" key="1">
    <source>
        <dbReference type="ARBA" id="ARBA00004123"/>
    </source>
</evidence>
<keyword evidence="8" id="KW-1185">Reference proteome</keyword>
<dbReference type="Gene3D" id="2.130.10.10">
    <property type="entry name" value="YVTN repeat-like/Quinoprotein amine dehydrogenase"/>
    <property type="match status" value="1"/>
</dbReference>
<feature type="region of interest" description="Disordered" evidence="5">
    <location>
        <begin position="432"/>
        <end position="452"/>
    </location>
</feature>
<organism evidence="7 8">
    <name type="scientific">Pythium insidiosum</name>
    <name type="common">Pythiosis disease agent</name>
    <dbReference type="NCBI Taxonomy" id="114742"/>
    <lineage>
        <taxon>Eukaryota</taxon>
        <taxon>Sar</taxon>
        <taxon>Stramenopiles</taxon>
        <taxon>Oomycota</taxon>
        <taxon>Peronosporomycetes</taxon>
        <taxon>Pythiales</taxon>
        <taxon>Pythiaceae</taxon>
        <taxon>Pythium</taxon>
    </lineage>
</organism>
<dbReference type="SUPFAM" id="SSF48371">
    <property type="entry name" value="ARM repeat"/>
    <property type="match status" value="1"/>
</dbReference>
<dbReference type="PANTHER" id="PTHR44267:SF1">
    <property type="entry name" value="WD REPEAT-CONTAINING PROTEIN 43"/>
    <property type="match status" value="1"/>
</dbReference>
<dbReference type="AlphaFoldDB" id="A0AAD5QAM8"/>
<comment type="similarity">
    <text evidence="3">Belongs to the UTP5 family.</text>
</comment>
<evidence type="ECO:0000256" key="2">
    <source>
        <dbReference type="ARBA" id="ARBA00023242"/>
    </source>
</evidence>
<accession>A0AAD5QAM8</accession>
<comment type="caution">
    <text evidence="7">The sequence shown here is derived from an EMBL/GenBank/DDBJ whole genome shotgun (WGS) entry which is preliminary data.</text>
</comment>
<dbReference type="InterPro" id="IPR001680">
    <property type="entry name" value="WD40_rpt"/>
</dbReference>
<gene>
    <name evidence="7" type="ORF">P43SY_008796</name>
</gene>
<proteinExistence type="inferred from homology"/>
<dbReference type="InterPro" id="IPR015943">
    <property type="entry name" value="WD40/YVTN_repeat-like_dom_sf"/>
</dbReference>
<dbReference type="SMART" id="SM00320">
    <property type="entry name" value="WD40"/>
    <property type="match status" value="3"/>
</dbReference>
<dbReference type="InterPro" id="IPR007148">
    <property type="entry name" value="SSU_processome_Utp12"/>
</dbReference>
<evidence type="ECO:0000256" key="4">
    <source>
        <dbReference type="PROSITE-ProRule" id="PRU00221"/>
    </source>
</evidence>
<protein>
    <recommendedName>
        <fullName evidence="6">Small-subunit processome Utp12 domain-containing protein</fullName>
    </recommendedName>
</protein>